<dbReference type="Gene3D" id="3.40.50.1820">
    <property type="entry name" value="alpha/beta hydrolase"/>
    <property type="match status" value="1"/>
</dbReference>
<comment type="caution">
    <text evidence="2">The sequence shown here is derived from an EMBL/GenBank/DDBJ whole genome shotgun (WGS) entry which is preliminary data.</text>
</comment>
<dbReference type="EMBL" id="JBHTCQ010000003">
    <property type="protein sequence ID" value="MFC7406355.1"/>
    <property type="molecule type" value="Genomic_DNA"/>
</dbReference>
<dbReference type="Proteomes" id="UP001596455">
    <property type="component" value="Unassembled WGS sequence"/>
</dbReference>
<dbReference type="SUPFAM" id="SSF53474">
    <property type="entry name" value="alpha/beta-Hydrolases"/>
    <property type="match status" value="1"/>
</dbReference>
<keyword evidence="3" id="KW-1185">Reference proteome</keyword>
<organism evidence="2 3">
    <name type="scientific">Georgenia alba</name>
    <dbReference type="NCBI Taxonomy" id="2233858"/>
    <lineage>
        <taxon>Bacteria</taxon>
        <taxon>Bacillati</taxon>
        <taxon>Actinomycetota</taxon>
        <taxon>Actinomycetes</taxon>
        <taxon>Micrococcales</taxon>
        <taxon>Bogoriellaceae</taxon>
        <taxon>Georgenia</taxon>
    </lineage>
</organism>
<evidence type="ECO:0000313" key="3">
    <source>
        <dbReference type="Proteomes" id="UP001596455"/>
    </source>
</evidence>
<accession>A0ABW2QA14</accession>
<dbReference type="PANTHER" id="PTHR43798:SF33">
    <property type="entry name" value="HYDROLASE, PUTATIVE (AFU_ORTHOLOGUE AFUA_2G14860)-RELATED"/>
    <property type="match status" value="1"/>
</dbReference>
<dbReference type="RefSeq" id="WP_382395678.1">
    <property type="nucleotide sequence ID" value="NZ_JBHTCQ010000003.1"/>
</dbReference>
<feature type="domain" description="AB hydrolase-1" evidence="1">
    <location>
        <begin position="42"/>
        <end position="289"/>
    </location>
</feature>
<reference evidence="3" key="1">
    <citation type="journal article" date="2019" name="Int. J. Syst. Evol. Microbiol.">
        <title>The Global Catalogue of Microorganisms (GCM) 10K type strain sequencing project: providing services to taxonomists for standard genome sequencing and annotation.</title>
        <authorList>
            <consortium name="The Broad Institute Genomics Platform"/>
            <consortium name="The Broad Institute Genome Sequencing Center for Infectious Disease"/>
            <person name="Wu L."/>
            <person name="Ma J."/>
        </authorList>
    </citation>
    <scope>NUCLEOTIDE SEQUENCE [LARGE SCALE GENOMIC DNA]</scope>
    <source>
        <strain evidence="3">JCM 1490</strain>
    </source>
</reference>
<dbReference type="GO" id="GO:0016787">
    <property type="term" value="F:hydrolase activity"/>
    <property type="evidence" value="ECO:0007669"/>
    <property type="project" value="UniProtKB-KW"/>
</dbReference>
<dbReference type="InterPro" id="IPR050266">
    <property type="entry name" value="AB_hydrolase_sf"/>
</dbReference>
<name>A0ABW2QA14_9MICO</name>
<proteinExistence type="predicted"/>
<dbReference type="PANTHER" id="PTHR43798">
    <property type="entry name" value="MONOACYLGLYCEROL LIPASE"/>
    <property type="match status" value="1"/>
</dbReference>
<dbReference type="InterPro" id="IPR029058">
    <property type="entry name" value="AB_hydrolase_fold"/>
</dbReference>
<dbReference type="InterPro" id="IPR000639">
    <property type="entry name" value="Epox_hydrolase-like"/>
</dbReference>
<dbReference type="InterPro" id="IPR000073">
    <property type="entry name" value="AB_hydrolase_1"/>
</dbReference>
<dbReference type="Pfam" id="PF12697">
    <property type="entry name" value="Abhydrolase_6"/>
    <property type="match status" value="1"/>
</dbReference>
<keyword evidence="2" id="KW-0378">Hydrolase</keyword>
<sequence>MPSRTVAAPGPDPVLLAEHRPTVAGAATSYRVWGDPDAATTLVAVHGFRGDHHGLLPIVAHLPGHRVITPDLPGFGESAPFPGTHDLAAYAAWLTELCDLLRSGFPDTPVALLGHSFGSVVAAAAVAGGLRPDRLVLVNPIAAPALQGRRAVLSAIAVGYYRLGARLPAALGNQLLANRAVVRAISQLMVTTRQKPLRRWIHDQHHRYFSGYADRRVVLEAFSASVSHDVAEHAAGLTVPTLLVAGDRDDLVPVPAVERLHRAVPGSRLEILPGVGHLIHYERPAAAAALIGEFLGGGAPPQGPSRSASGPGSDR</sequence>
<evidence type="ECO:0000313" key="2">
    <source>
        <dbReference type="EMBL" id="MFC7406355.1"/>
    </source>
</evidence>
<protein>
    <submittedName>
        <fullName evidence="2">Alpha/beta fold hydrolase</fullName>
    </submittedName>
</protein>
<gene>
    <name evidence="2" type="ORF">ACFQQL_14655</name>
</gene>
<dbReference type="PRINTS" id="PR00111">
    <property type="entry name" value="ABHYDROLASE"/>
</dbReference>
<evidence type="ECO:0000259" key="1">
    <source>
        <dbReference type="Pfam" id="PF12697"/>
    </source>
</evidence>
<dbReference type="PRINTS" id="PR00412">
    <property type="entry name" value="EPOXHYDRLASE"/>
</dbReference>